<feature type="compositionally biased region" description="Basic and acidic residues" evidence="1">
    <location>
        <begin position="351"/>
        <end position="361"/>
    </location>
</feature>
<organism evidence="2 3">
    <name type="scientific">Tolypothrix tenuis PCC 7101</name>
    <dbReference type="NCBI Taxonomy" id="231146"/>
    <lineage>
        <taxon>Bacteria</taxon>
        <taxon>Bacillati</taxon>
        <taxon>Cyanobacteriota</taxon>
        <taxon>Cyanophyceae</taxon>
        <taxon>Nostocales</taxon>
        <taxon>Tolypothrichaceae</taxon>
        <taxon>Tolypothrix</taxon>
    </lineage>
</organism>
<dbReference type="Proteomes" id="UP000218785">
    <property type="component" value="Chromosome"/>
</dbReference>
<proteinExistence type="predicted"/>
<name>A0A1Z4MV28_9CYAN</name>
<dbReference type="RefSeq" id="WP_096574401.1">
    <property type="nucleotide sequence ID" value="NZ_CAWNJS010000001.1"/>
</dbReference>
<evidence type="ECO:0000313" key="3">
    <source>
        <dbReference type="Proteomes" id="UP000218785"/>
    </source>
</evidence>
<sequence length="653" mass="75600">MTGIPYPRTLEGLFSLLEKPLQTWYPLSIPKEFDSEYGFIYDKALSEEASQYFYEQLIKRGQLPEFASVKIQQIALENFLFQRLLERLQEANETDAERAVQEYVLLRRFLIENPYTTLETLRKTFSKTRYISINDVGELYEDCKENESYWCCDRNPFSVRISDLESDAEFLDVREKLLARRYGWHETQKGHWVSRFRKINFHKIQEDGTVSDRNTEPLDLDGFVHIAGQVASGKSTLSTLLAVDVLRNHSDRRITLVVSDVQSAIRLANQINWWFCDDPENDEPVAVPLLGRTLKSFYASKDFQEHWQRGQPHWGDRFLGTACALQGLLQASDIFDRLHGKPLIPGTEPCHSLKEAPESESKRKKQNNYPSVSHLCPFFAACPSQQVYRDMPNARVWITTPGAMAMAGLPRHLELRPIKIGELVYLHSDIVVFDEVDTVIKWFDDVYAEEVLLTNGGVFDDIGVQTEDYMRFNRVTPPLMQRWTTAERHVQSVVTATLTLLDKHLGHEFLRKWIERGYFTPNSLLYKFSRRLAGLEELDHPDVTEQEIKANNRRVQQIMRYFDALLDDDPLLGQPRPNSKVQRLALLIQQINSIGESATDDNIYRACKAWIVDFFPKTGGRIRSGRYPRNPSLSFTVCLDHHPFRSAHAHCFL</sequence>
<dbReference type="EMBL" id="AP018248">
    <property type="protein sequence ID" value="BAY97328.1"/>
    <property type="molecule type" value="Genomic_DNA"/>
</dbReference>
<accession>A0A1Z4MV28</accession>
<evidence type="ECO:0000313" key="2">
    <source>
        <dbReference type="EMBL" id="BAY97328.1"/>
    </source>
</evidence>
<reference evidence="2 3" key="1">
    <citation type="submission" date="2017-06" db="EMBL/GenBank/DDBJ databases">
        <title>Genome sequencing of cyanobaciteial culture collection at National Institute for Environmental Studies (NIES).</title>
        <authorList>
            <person name="Hirose Y."/>
            <person name="Shimura Y."/>
            <person name="Fujisawa T."/>
            <person name="Nakamura Y."/>
            <person name="Kawachi M."/>
        </authorList>
    </citation>
    <scope>NUCLEOTIDE SEQUENCE [LARGE SCALE GENOMIC DNA]</scope>
    <source>
        <strain evidence="2 3">NIES-37</strain>
    </source>
</reference>
<dbReference type="AlphaFoldDB" id="A0A1Z4MV28"/>
<evidence type="ECO:0000256" key="1">
    <source>
        <dbReference type="SAM" id="MobiDB-lite"/>
    </source>
</evidence>
<keyword evidence="3" id="KW-1185">Reference proteome</keyword>
<dbReference type="KEGG" id="ttq:NIES37_12660"/>
<gene>
    <name evidence="2" type="ORF">NIES37_12660</name>
</gene>
<protein>
    <submittedName>
        <fullName evidence="2">Uncharacterized protein</fullName>
    </submittedName>
</protein>
<feature type="region of interest" description="Disordered" evidence="1">
    <location>
        <begin position="349"/>
        <end position="368"/>
    </location>
</feature>